<evidence type="ECO:0000313" key="1">
    <source>
        <dbReference type="EMBL" id="VBB16766.1"/>
    </source>
</evidence>
<keyword evidence="2" id="KW-1185">Reference proteome</keyword>
<sequence length="160" mass="18166">MVLVHVWSFRGKNEAWGHASMAIGSDYVSWWPEPNGRTPSKLHGNIYHAPAFRYRTYNDDVRDERQRPDHTIALNGLDENAIKDWWQSFGMMRDGMPYLGPMQSWQTLKRNCSTVVATGLTIGGGSQYVRFLKPLGFPWTPNDVLSYAMSIQSGLGAKSR</sequence>
<dbReference type="RefSeq" id="WP_069750680.1">
    <property type="nucleotide sequence ID" value="NZ_CADFEP010000006.1"/>
</dbReference>
<dbReference type="KEGG" id="bstl:BBJ41_33765"/>
<accession>A0AAJ5NKT4</accession>
<dbReference type="EMBL" id="LR025744">
    <property type="protein sequence ID" value="VBB16766.1"/>
    <property type="molecule type" value="Genomic_DNA"/>
</dbReference>
<dbReference type="GeneID" id="71059374"/>
<dbReference type="Proteomes" id="UP000268684">
    <property type="component" value="Chromosome III"/>
</dbReference>
<gene>
    <name evidence="1" type="ORF">BSTAB16_6973</name>
</gene>
<proteinExistence type="predicted"/>
<organism evidence="1 2">
    <name type="scientific">Burkholderia stabilis</name>
    <dbReference type="NCBI Taxonomy" id="95485"/>
    <lineage>
        <taxon>Bacteria</taxon>
        <taxon>Pseudomonadati</taxon>
        <taxon>Pseudomonadota</taxon>
        <taxon>Betaproteobacteria</taxon>
        <taxon>Burkholderiales</taxon>
        <taxon>Burkholderiaceae</taxon>
        <taxon>Burkholderia</taxon>
        <taxon>Burkholderia cepacia complex</taxon>
    </lineage>
</organism>
<name>A0AAJ5NKT4_9BURK</name>
<reference evidence="1 2" key="1">
    <citation type="submission" date="2017-11" db="EMBL/GenBank/DDBJ databases">
        <authorList>
            <person name="Seth-Smith MB H."/>
        </authorList>
    </citation>
    <scope>NUCLEOTIDE SEQUENCE [LARGE SCALE GENOMIC DNA]</scope>
    <source>
        <strain evidence="1">E</strain>
    </source>
</reference>
<dbReference type="AlphaFoldDB" id="A0AAJ5NKT4"/>
<protein>
    <submittedName>
        <fullName evidence="1">Uncharacterized protein</fullName>
    </submittedName>
</protein>
<evidence type="ECO:0000313" key="2">
    <source>
        <dbReference type="Proteomes" id="UP000268684"/>
    </source>
</evidence>